<dbReference type="Proteomes" id="UP000092600">
    <property type="component" value="Unassembled WGS sequence"/>
</dbReference>
<dbReference type="EMBL" id="LSRQ01003692">
    <property type="protein sequence ID" value="OAY70928.1"/>
    <property type="molecule type" value="Genomic_DNA"/>
</dbReference>
<dbReference type="AlphaFoldDB" id="A0A199V1R4"/>
<reference evidence="1 2" key="1">
    <citation type="journal article" date="2016" name="DNA Res.">
        <title>The draft genome of MD-2 pineapple using hybrid error correction of long reads.</title>
        <authorList>
            <person name="Redwan R.M."/>
            <person name="Saidin A."/>
            <person name="Kumar S.V."/>
        </authorList>
    </citation>
    <scope>NUCLEOTIDE SEQUENCE [LARGE SCALE GENOMIC DNA]</scope>
    <source>
        <strain evidence="2">cv. MD2</strain>
        <tissue evidence="1">Leaf</tissue>
    </source>
</reference>
<sequence length="89" mass="10091">GYDGVMVIKKTWGNVSRVDESTKGGVQIESLILYDSIPISGQKLCEVEKNYADHSLSRKCQGLKQQAGFDVRISRMFSWSFSLFFFLAF</sequence>
<accession>A0A199V1R4</accession>
<comment type="caution">
    <text evidence="1">The sequence shown here is derived from an EMBL/GenBank/DDBJ whole genome shotgun (WGS) entry which is preliminary data.</text>
</comment>
<protein>
    <submittedName>
        <fullName evidence="1">Uncharacterized protein</fullName>
    </submittedName>
</protein>
<organism evidence="1 2">
    <name type="scientific">Ananas comosus</name>
    <name type="common">Pineapple</name>
    <name type="synonym">Ananas ananas</name>
    <dbReference type="NCBI Taxonomy" id="4615"/>
    <lineage>
        <taxon>Eukaryota</taxon>
        <taxon>Viridiplantae</taxon>
        <taxon>Streptophyta</taxon>
        <taxon>Embryophyta</taxon>
        <taxon>Tracheophyta</taxon>
        <taxon>Spermatophyta</taxon>
        <taxon>Magnoliopsida</taxon>
        <taxon>Liliopsida</taxon>
        <taxon>Poales</taxon>
        <taxon>Bromeliaceae</taxon>
        <taxon>Bromelioideae</taxon>
        <taxon>Ananas</taxon>
    </lineage>
</organism>
<name>A0A199V1R4_ANACO</name>
<proteinExistence type="predicted"/>
<gene>
    <name evidence="1" type="ORF">ACMD2_24033</name>
</gene>
<feature type="non-terminal residue" evidence="1">
    <location>
        <position position="1"/>
    </location>
</feature>
<evidence type="ECO:0000313" key="2">
    <source>
        <dbReference type="Proteomes" id="UP000092600"/>
    </source>
</evidence>
<evidence type="ECO:0000313" key="1">
    <source>
        <dbReference type="EMBL" id="OAY70928.1"/>
    </source>
</evidence>